<dbReference type="SMART" id="SM01007">
    <property type="entry name" value="Aldolase_II"/>
    <property type="match status" value="1"/>
</dbReference>
<dbReference type="InterPro" id="IPR036409">
    <property type="entry name" value="Aldolase_II/adducin_N_sf"/>
</dbReference>
<dbReference type="EMBL" id="JACIEN010000007">
    <property type="protein sequence ID" value="MBB4019567.1"/>
    <property type="molecule type" value="Genomic_DNA"/>
</dbReference>
<dbReference type="InterPro" id="IPR050197">
    <property type="entry name" value="Aldolase_class_II_sugar_metab"/>
</dbReference>
<evidence type="ECO:0000259" key="3">
    <source>
        <dbReference type="SMART" id="SM01007"/>
    </source>
</evidence>
<reference evidence="4 5" key="1">
    <citation type="submission" date="2020-08" db="EMBL/GenBank/DDBJ databases">
        <title>Genomic Encyclopedia of Type Strains, Phase IV (KMG-IV): sequencing the most valuable type-strain genomes for metagenomic binning, comparative biology and taxonomic classification.</title>
        <authorList>
            <person name="Goeker M."/>
        </authorList>
    </citation>
    <scope>NUCLEOTIDE SEQUENCE [LARGE SCALE GENOMIC DNA]</scope>
    <source>
        <strain evidence="4 5">DSM 103737</strain>
    </source>
</reference>
<organism evidence="4 5">
    <name type="scientific">Chelatococcus caeni</name>
    <dbReference type="NCBI Taxonomy" id="1348468"/>
    <lineage>
        <taxon>Bacteria</taxon>
        <taxon>Pseudomonadati</taxon>
        <taxon>Pseudomonadota</taxon>
        <taxon>Alphaproteobacteria</taxon>
        <taxon>Hyphomicrobiales</taxon>
        <taxon>Chelatococcaceae</taxon>
        <taxon>Chelatococcus</taxon>
    </lineage>
</organism>
<dbReference type="GO" id="GO:0005829">
    <property type="term" value="C:cytosol"/>
    <property type="evidence" value="ECO:0007669"/>
    <property type="project" value="TreeGrafter"/>
</dbReference>
<evidence type="ECO:0000313" key="5">
    <source>
        <dbReference type="Proteomes" id="UP000577362"/>
    </source>
</evidence>
<dbReference type="GO" id="GO:0046872">
    <property type="term" value="F:metal ion binding"/>
    <property type="evidence" value="ECO:0007669"/>
    <property type="project" value="UniProtKB-KW"/>
</dbReference>
<accession>A0A840CBB4</accession>
<gene>
    <name evidence="4" type="ORF">GGR16_004618</name>
</gene>
<dbReference type="Proteomes" id="UP000577362">
    <property type="component" value="Unassembled WGS sequence"/>
</dbReference>
<evidence type="ECO:0000313" key="4">
    <source>
        <dbReference type="EMBL" id="MBB4019567.1"/>
    </source>
</evidence>
<feature type="domain" description="Class II aldolase/adducin N-terminal" evidence="3">
    <location>
        <begin position="7"/>
        <end position="179"/>
    </location>
</feature>
<sequence length="226" mass="23944">MSDDLSRTVRIAARALARAGLVHAYGHCSARSDAGHFLVCPSRPMGQVRPGEACTLVPVEGPLPDGVLGEVRLHQRIYATRPGAGGVVRFMSPSMMALAALGRVPAMRHGFGTYFAPRVGFWDDIQLVRDDAKARGVIEAMGDSAGVMMRGNGAVVAGASLEEAVVLAWYLEDMCRIELAALASGLAASAPVIGVEAAAERATRAGRIFERMWDYLTEGDPELPPA</sequence>
<protein>
    <submittedName>
        <fullName evidence="4">HCOMODA/2-hydroxy-3-carboxy-muconic semialdehyde decarboxylase</fullName>
        <ecNumber evidence="4">4.1.1.-</ecNumber>
    </submittedName>
</protein>
<dbReference type="GO" id="GO:0016832">
    <property type="term" value="F:aldehyde-lyase activity"/>
    <property type="evidence" value="ECO:0007669"/>
    <property type="project" value="TreeGrafter"/>
</dbReference>
<dbReference type="InterPro" id="IPR001303">
    <property type="entry name" value="Aldolase_II/adducin_N"/>
</dbReference>
<dbReference type="EC" id="4.1.1.-" evidence="4"/>
<dbReference type="GO" id="GO:0019323">
    <property type="term" value="P:pentose catabolic process"/>
    <property type="evidence" value="ECO:0007669"/>
    <property type="project" value="TreeGrafter"/>
</dbReference>
<keyword evidence="1" id="KW-0479">Metal-binding</keyword>
<dbReference type="RefSeq" id="WP_183318374.1">
    <property type="nucleotide sequence ID" value="NZ_JACIEN010000007.1"/>
</dbReference>
<evidence type="ECO:0000256" key="2">
    <source>
        <dbReference type="ARBA" id="ARBA00023239"/>
    </source>
</evidence>
<dbReference type="PANTHER" id="PTHR22789">
    <property type="entry name" value="FUCULOSE PHOSPHATE ALDOLASE"/>
    <property type="match status" value="1"/>
</dbReference>
<dbReference type="Gene3D" id="3.40.225.10">
    <property type="entry name" value="Class II aldolase/adducin N-terminal domain"/>
    <property type="match status" value="1"/>
</dbReference>
<comment type="caution">
    <text evidence="4">The sequence shown here is derived from an EMBL/GenBank/DDBJ whole genome shotgun (WGS) entry which is preliminary data.</text>
</comment>
<dbReference type="PANTHER" id="PTHR22789:SF0">
    <property type="entry name" value="3-OXO-TETRONATE 4-PHOSPHATE DECARBOXYLASE-RELATED"/>
    <property type="match status" value="1"/>
</dbReference>
<dbReference type="Pfam" id="PF00596">
    <property type="entry name" value="Aldolase_II"/>
    <property type="match status" value="1"/>
</dbReference>
<keyword evidence="2 4" id="KW-0456">Lyase</keyword>
<dbReference type="SUPFAM" id="SSF53639">
    <property type="entry name" value="AraD/HMP-PK domain-like"/>
    <property type="match status" value="1"/>
</dbReference>
<keyword evidence="5" id="KW-1185">Reference proteome</keyword>
<proteinExistence type="predicted"/>
<dbReference type="AlphaFoldDB" id="A0A840CBB4"/>
<evidence type="ECO:0000256" key="1">
    <source>
        <dbReference type="ARBA" id="ARBA00022723"/>
    </source>
</evidence>
<name>A0A840CBB4_9HYPH</name>